<dbReference type="SUPFAM" id="SSF51055">
    <property type="entry name" value="Carbohydrate binding domain"/>
    <property type="match status" value="1"/>
</dbReference>
<gene>
    <name evidence="14" type="ORF">ACFOEB_15860</name>
</gene>
<dbReference type="InterPro" id="IPR001579">
    <property type="entry name" value="Glyco_hydro_18_chit_AS"/>
</dbReference>
<dbReference type="Proteomes" id="UP001595548">
    <property type="component" value="Unassembled WGS sequence"/>
</dbReference>
<dbReference type="InterPro" id="IPR036573">
    <property type="entry name" value="CBM_sf_5/12"/>
</dbReference>
<evidence type="ECO:0000256" key="11">
    <source>
        <dbReference type="SAM" id="SignalP"/>
    </source>
</evidence>
<keyword evidence="15" id="KW-1185">Reference proteome</keyword>
<dbReference type="Pfam" id="PF00704">
    <property type="entry name" value="Glyco_hydro_18"/>
    <property type="match status" value="1"/>
</dbReference>
<evidence type="ECO:0000256" key="3">
    <source>
        <dbReference type="ARBA" id="ARBA00012729"/>
    </source>
</evidence>
<evidence type="ECO:0000256" key="8">
    <source>
        <dbReference type="ARBA" id="ARBA00023326"/>
    </source>
</evidence>
<dbReference type="InterPro" id="IPR003610">
    <property type="entry name" value="CBM5/12"/>
</dbReference>
<reference evidence="15" key="1">
    <citation type="journal article" date="2019" name="Int. J. Syst. Evol. Microbiol.">
        <title>The Global Catalogue of Microorganisms (GCM) 10K type strain sequencing project: providing services to taxonomists for standard genome sequencing and annotation.</title>
        <authorList>
            <consortium name="The Broad Institute Genomics Platform"/>
            <consortium name="The Broad Institute Genome Sequencing Center for Infectious Disease"/>
            <person name="Wu L."/>
            <person name="Ma J."/>
        </authorList>
    </citation>
    <scope>NUCLEOTIDE SEQUENCE [LARGE SCALE GENOMIC DNA]</scope>
    <source>
        <strain evidence="15">KCTC 52141</strain>
    </source>
</reference>
<evidence type="ECO:0000256" key="10">
    <source>
        <dbReference type="SAM" id="MobiDB-lite"/>
    </source>
</evidence>
<evidence type="ECO:0000259" key="12">
    <source>
        <dbReference type="PROSITE" id="PS50093"/>
    </source>
</evidence>
<dbReference type="Gene3D" id="3.20.20.80">
    <property type="entry name" value="Glycosidases"/>
    <property type="match status" value="1"/>
</dbReference>
<dbReference type="SMART" id="SM00636">
    <property type="entry name" value="Glyco_18"/>
    <property type="match status" value="1"/>
</dbReference>
<dbReference type="SUPFAM" id="SSF51445">
    <property type="entry name" value="(Trans)glycosidases"/>
    <property type="match status" value="1"/>
</dbReference>
<dbReference type="SMART" id="SM00089">
    <property type="entry name" value="PKD"/>
    <property type="match status" value="3"/>
</dbReference>
<comment type="caution">
    <text evidence="14">The sequence shown here is derived from an EMBL/GenBank/DDBJ whole genome shotgun (WGS) entry which is preliminary data.</text>
</comment>
<dbReference type="PROSITE" id="PS50093">
    <property type="entry name" value="PKD"/>
    <property type="match status" value="3"/>
</dbReference>
<dbReference type="InterPro" id="IPR013783">
    <property type="entry name" value="Ig-like_fold"/>
</dbReference>
<dbReference type="PROSITE" id="PS01095">
    <property type="entry name" value="GH18_1"/>
    <property type="match status" value="1"/>
</dbReference>
<dbReference type="RefSeq" id="WP_382418036.1">
    <property type="nucleotide sequence ID" value="NZ_AP031500.1"/>
</dbReference>
<name>A0ABV7HZ24_9GAMM</name>
<feature type="compositionally biased region" description="Polar residues" evidence="10">
    <location>
        <begin position="54"/>
        <end position="84"/>
    </location>
</feature>
<feature type="domain" description="PKD" evidence="12">
    <location>
        <begin position="244"/>
        <end position="332"/>
    </location>
</feature>
<evidence type="ECO:0000256" key="7">
    <source>
        <dbReference type="ARBA" id="ARBA00023295"/>
    </source>
</evidence>
<dbReference type="PANTHER" id="PTHR11177:SF317">
    <property type="entry name" value="CHITINASE 12-RELATED"/>
    <property type="match status" value="1"/>
</dbReference>
<keyword evidence="6" id="KW-0119">Carbohydrate metabolism</keyword>
<dbReference type="SMART" id="SM00495">
    <property type="entry name" value="ChtBD3"/>
    <property type="match status" value="2"/>
</dbReference>
<dbReference type="CDD" id="cd00146">
    <property type="entry name" value="PKD"/>
    <property type="match status" value="3"/>
</dbReference>
<evidence type="ECO:0000259" key="13">
    <source>
        <dbReference type="PROSITE" id="PS51910"/>
    </source>
</evidence>
<dbReference type="InterPro" id="IPR022409">
    <property type="entry name" value="PKD/Chitinase_dom"/>
</dbReference>
<evidence type="ECO:0000256" key="2">
    <source>
        <dbReference type="ARBA" id="ARBA00009121"/>
    </source>
</evidence>
<dbReference type="InterPro" id="IPR050314">
    <property type="entry name" value="Glycosyl_Hydrlase_18"/>
</dbReference>
<sequence length="790" mass="82640">MKILHSIGLCSVAAIAAQSAQAYTCTNLDSWNAQTAYTGSSQVQHSGEAYQANWWTQGDDPSSNSGQYQQWSSLGTCDGSNPDANQAPLARVNGPYSGMPGGTIAFDSAGSSDADGNIASYAWDFGDGGSSTQASPSHSYASAGNYSVSLTVTDNEGASASASTSATISADPGDPNDCNAAVYMAGTQYAAGDIVQNAGQAYRCDIAGWCSSSASWAYEPGNGAHWQDAWSQTDSCGDPNTNVAPTAQANGPYSGSAGGSITFSSNGSSDSDGSISAYRWDFGDSTTSTAANPSHSYSDAGTYQVTLTVTDNAGATDADSANVTVVAADQNQPPVAQINGPFNTDANTSISLSSAGSADPDGNVVGYSWNFGDGNSSTAANPSHSYNSDGQYTITLTITDDEGATDSVTTTATVGTVDVTHGDKVIGYFTNWGVYDRDYHVKDIHTSGSAEKLTHIVYAFGNVQNGKCVVGDSYADYDKAYSAAESVDGVGDTWDAGALRGNFGQLRRLKAMYPQIKVVWSFGGWTWSGGFEQAAANAQQFAQSCHDLVEDPRWADVFDGIDIDWEYPNECGLTCDNSGFDGYKNLMRALRQEFGQDALVTSAIGAGEAKINAADYGGAAQYLDFYMIMTYDFFGAWNKQGPTAPHSPLYTYDGIPQEGFTTNHGIEVLKSKGVPAEKIMLGIGFYGRGWTGVSQAAPGGTATGAASGTYEAGIEDYKVLKNTCPVTGTFAGTAYAKCGNNWWSYDTPATINGKMQYVKQQGLGGAFFWELNGDTSNGELINAIDSGLSN</sequence>
<dbReference type="InterPro" id="IPR035986">
    <property type="entry name" value="PKD_dom_sf"/>
</dbReference>
<dbReference type="InterPro" id="IPR001223">
    <property type="entry name" value="Glyco_hydro18_cat"/>
</dbReference>
<keyword evidence="8" id="KW-0624">Polysaccharide degradation</keyword>
<dbReference type="Gene3D" id="2.60.40.10">
    <property type="entry name" value="Immunoglobulins"/>
    <property type="match status" value="3"/>
</dbReference>
<dbReference type="CDD" id="cd06548">
    <property type="entry name" value="GH18_chitinase"/>
    <property type="match status" value="1"/>
</dbReference>
<evidence type="ECO:0000313" key="15">
    <source>
        <dbReference type="Proteomes" id="UP001595548"/>
    </source>
</evidence>
<evidence type="ECO:0000256" key="9">
    <source>
        <dbReference type="RuleBase" id="RU000489"/>
    </source>
</evidence>
<evidence type="ECO:0000313" key="14">
    <source>
        <dbReference type="EMBL" id="MFC3156687.1"/>
    </source>
</evidence>
<feature type="chain" id="PRO_5047381100" description="chitinase" evidence="11">
    <location>
        <begin position="23"/>
        <end position="790"/>
    </location>
</feature>
<dbReference type="CDD" id="cd12215">
    <property type="entry name" value="ChiC_BD"/>
    <property type="match status" value="1"/>
</dbReference>
<feature type="domain" description="GH18" evidence="13">
    <location>
        <begin position="423"/>
        <end position="790"/>
    </location>
</feature>
<accession>A0ABV7HZ24</accession>
<dbReference type="EMBL" id="JBHRTL010000031">
    <property type="protein sequence ID" value="MFC3156687.1"/>
    <property type="molecule type" value="Genomic_DNA"/>
</dbReference>
<dbReference type="GO" id="GO:0016787">
    <property type="term" value="F:hydrolase activity"/>
    <property type="evidence" value="ECO:0007669"/>
    <property type="project" value="UniProtKB-KW"/>
</dbReference>
<feature type="domain" description="PKD" evidence="12">
    <location>
        <begin position="87"/>
        <end position="170"/>
    </location>
</feature>
<dbReference type="SUPFAM" id="SSF54556">
    <property type="entry name" value="Chitinase insertion domain"/>
    <property type="match status" value="1"/>
</dbReference>
<dbReference type="InterPro" id="IPR000601">
    <property type="entry name" value="PKD_dom"/>
</dbReference>
<evidence type="ECO:0000256" key="6">
    <source>
        <dbReference type="ARBA" id="ARBA00023277"/>
    </source>
</evidence>
<dbReference type="PANTHER" id="PTHR11177">
    <property type="entry name" value="CHITINASE"/>
    <property type="match status" value="1"/>
</dbReference>
<dbReference type="Gene3D" id="3.10.50.10">
    <property type="match status" value="1"/>
</dbReference>
<keyword evidence="7 9" id="KW-0326">Glycosidase</keyword>
<comment type="similarity">
    <text evidence="2">Belongs to the glycosyl hydrolase 18 family. Chitinase class II subfamily.</text>
</comment>
<organism evidence="14 15">
    <name type="scientific">Gilvimarinus japonicus</name>
    <dbReference type="NCBI Taxonomy" id="1796469"/>
    <lineage>
        <taxon>Bacteria</taxon>
        <taxon>Pseudomonadati</taxon>
        <taxon>Pseudomonadota</taxon>
        <taxon>Gammaproteobacteria</taxon>
        <taxon>Cellvibrionales</taxon>
        <taxon>Cellvibrionaceae</taxon>
        <taxon>Gilvimarinus</taxon>
    </lineage>
</organism>
<evidence type="ECO:0000256" key="5">
    <source>
        <dbReference type="ARBA" id="ARBA00023024"/>
    </source>
</evidence>
<comment type="catalytic activity">
    <reaction evidence="1">
        <text>Random endo-hydrolysis of N-acetyl-beta-D-glucosaminide (1-&gt;4)-beta-linkages in chitin and chitodextrins.</text>
        <dbReference type="EC" id="3.2.1.14"/>
    </reaction>
</comment>
<dbReference type="InterPro" id="IPR029070">
    <property type="entry name" value="Chitinase_insertion_sf"/>
</dbReference>
<dbReference type="InterPro" id="IPR011583">
    <property type="entry name" value="Chitinase_II/V-like_cat"/>
</dbReference>
<dbReference type="Pfam" id="PF02839">
    <property type="entry name" value="CBM_5_12"/>
    <property type="match status" value="1"/>
</dbReference>
<dbReference type="Pfam" id="PF18911">
    <property type="entry name" value="PKD_4"/>
    <property type="match status" value="3"/>
</dbReference>
<feature type="domain" description="PKD" evidence="12">
    <location>
        <begin position="333"/>
        <end position="414"/>
    </location>
</feature>
<keyword evidence="11" id="KW-0732">Signal</keyword>
<proteinExistence type="inferred from homology"/>
<dbReference type="PROSITE" id="PS51910">
    <property type="entry name" value="GH18_2"/>
    <property type="match status" value="1"/>
</dbReference>
<evidence type="ECO:0000256" key="1">
    <source>
        <dbReference type="ARBA" id="ARBA00000822"/>
    </source>
</evidence>
<protein>
    <recommendedName>
        <fullName evidence="3">chitinase</fullName>
        <ecNumber evidence="3">3.2.1.14</ecNumber>
    </recommendedName>
</protein>
<dbReference type="Gene3D" id="2.10.10.20">
    <property type="entry name" value="Carbohydrate-binding module superfamily 5/12"/>
    <property type="match status" value="1"/>
</dbReference>
<keyword evidence="4 9" id="KW-0378">Hydrolase</keyword>
<dbReference type="SUPFAM" id="SSF49299">
    <property type="entry name" value="PKD domain"/>
    <property type="match status" value="3"/>
</dbReference>
<feature type="signal peptide" evidence="11">
    <location>
        <begin position="1"/>
        <end position="22"/>
    </location>
</feature>
<dbReference type="InterPro" id="IPR017853">
    <property type="entry name" value="GH"/>
</dbReference>
<keyword evidence="5" id="KW-0146">Chitin degradation</keyword>
<dbReference type="EC" id="3.2.1.14" evidence="3"/>
<evidence type="ECO:0000256" key="4">
    <source>
        <dbReference type="ARBA" id="ARBA00022801"/>
    </source>
</evidence>
<feature type="region of interest" description="Disordered" evidence="10">
    <location>
        <begin position="54"/>
        <end position="94"/>
    </location>
</feature>